<gene>
    <name evidence="1" type="ORF">EYF80_052646</name>
</gene>
<proteinExistence type="predicted"/>
<comment type="caution">
    <text evidence="1">The sequence shown here is derived from an EMBL/GenBank/DDBJ whole genome shotgun (WGS) entry which is preliminary data.</text>
</comment>
<name>A0A4Z2F7H1_9TELE</name>
<accession>A0A4Z2F7H1</accession>
<evidence type="ECO:0000313" key="2">
    <source>
        <dbReference type="Proteomes" id="UP000314294"/>
    </source>
</evidence>
<reference evidence="1 2" key="1">
    <citation type="submission" date="2019-03" db="EMBL/GenBank/DDBJ databases">
        <title>First draft genome of Liparis tanakae, snailfish: a comprehensive survey of snailfish specific genes.</title>
        <authorList>
            <person name="Kim W."/>
            <person name="Song I."/>
            <person name="Jeong J.-H."/>
            <person name="Kim D."/>
            <person name="Kim S."/>
            <person name="Ryu S."/>
            <person name="Song J.Y."/>
            <person name="Lee S.K."/>
        </authorList>
    </citation>
    <scope>NUCLEOTIDE SEQUENCE [LARGE SCALE GENOMIC DNA]</scope>
    <source>
        <tissue evidence="1">Muscle</tissue>
    </source>
</reference>
<evidence type="ECO:0000313" key="1">
    <source>
        <dbReference type="EMBL" id="TNN37186.1"/>
    </source>
</evidence>
<dbReference type="EMBL" id="SRLO01001522">
    <property type="protein sequence ID" value="TNN37186.1"/>
    <property type="molecule type" value="Genomic_DNA"/>
</dbReference>
<keyword evidence="2" id="KW-1185">Reference proteome</keyword>
<dbReference type="Proteomes" id="UP000314294">
    <property type="component" value="Unassembled WGS sequence"/>
</dbReference>
<protein>
    <submittedName>
        <fullName evidence="1">Uncharacterized protein</fullName>
    </submittedName>
</protein>
<organism evidence="1 2">
    <name type="scientific">Liparis tanakae</name>
    <name type="common">Tanaka's snailfish</name>
    <dbReference type="NCBI Taxonomy" id="230148"/>
    <lineage>
        <taxon>Eukaryota</taxon>
        <taxon>Metazoa</taxon>
        <taxon>Chordata</taxon>
        <taxon>Craniata</taxon>
        <taxon>Vertebrata</taxon>
        <taxon>Euteleostomi</taxon>
        <taxon>Actinopterygii</taxon>
        <taxon>Neopterygii</taxon>
        <taxon>Teleostei</taxon>
        <taxon>Neoteleostei</taxon>
        <taxon>Acanthomorphata</taxon>
        <taxon>Eupercaria</taxon>
        <taxon>Perciformes</taxon>
        <taxon>Cottioidei</taxon>
        <taxon>Cottales</taxon>
        <taxon>Liparidae</taxon>
        <taxon>Liparis</taxon>
    </lineage>
</organism>
<dbReference type="AlphaFoldDB" id="A0A4Z2F7H1"/>
<sequence>MTSPVGSLSSVTFTMKLPLRLEDFRFQRYEIGTRELIGPSCEMTASKFKHFNSRRKLRCCKRDAHIASAQTRRPGKYLVYLSHTRPYVDFSWDSVAWKKKFSFWCERTFRRV</sequence>